<dbReference type="InterPro" id="IPR017438">
    <property type="entry name" value="ATP-NAD_kinase_N"/>
</dbReference>
<keyword evidence="2" id="KW-0547">Nucleotide-binding</keyword>
<dbReference type="EMBL" id="CP030032">
    <property type="protein sequence ID" value="AWV88188.1"/>
    <property type="molecule type" value="Genomic_DNA"/>
</dbReference>
<dbReference type="AlphaFoldDB" id="A0A2Z4FHK1"/>
<keyword evidence="6" id="KW-1185">Reference proteome</keyword>
<reference evidence="5 6" key="1">
    <citation type="submission" date="2018-06" db="EMBL/GenBank/DDBJ databases">
        <title>Lujinxingia sediminis gen. nov. sp. nov., a new facultative anaerobic member of the class Deltaproteobacteria, and proposal of Lujinxingaceae fam. nov.</title>
        <authorList>
            <person name="Guo L.-Y."/>
            <person name="Li C.-M."/>
            <person name="Wang S."/>
            <person name="Du Z.-J."/>
        </authorList>
    </citation>
    <scope>NUCLEOTIDE SEQUENCE [LARGE SCALE GENOMIC DNA]</scope>
    <source>
        <strain evidence="5 6">FA350</strain>
    </source>
</reference>
<dbReference type="GO" id="GO:0008654">
    <property type="term" value="P:phospholipid biosynthetic process"/>
    <property type="evidence" value="ECO:0007669"/>
    <property type="project" value="InterPro"/>
</dbReference>
<dbReference type="Gene3D" id="2.60.200.40">
    <property type="match status" value="1"/>
</dbReference>
<protein>
    <submittedName>
        <fullName evidence="5">Uncharacterized protein</fullName>
    </submittedName>
</protein>
<name>A0A2Z4FHK1_9DELT</name>
<accession>A0A2Z4FHK1</accession>
<dbReference type="Pfam" id="PF19279">
    <property type="entry name" value="YegS_C"/>
    <property type="match status" value="1"/>
</dbReference>
<sequence>MSTRLIINPNAGSAPKNEELIEALEQLDDVEVCLTECPGDAERLAREAAEAGVTRVIAAGGDGTANEVLNGLSEHLDQVTLGVLPLGTGNDLSRSLGLPDTAMEALPYLLGEEPAEGRQTRRLDVLRVSHGDNSRIALNHINAGYGNLISSEVDSEKKQKWGPFAYMTSAAAQVWDREEYRTKIRCNGTDFEEIDAVNIFVVNGRTIAGGFRIAPLASMEDGLFEVLVMRSGSLVELAEMVAMTLVGKLAESEHVVARAVHSLHIESVPPMTFSVDGEPFDAPAIQVDILPAALEVIVGPDYQAHPDADAAQDAPKQPDSP</sequence>
<dbReference type="NCBIfam" id="TIGR00147">
    <property type="entry name" value="YegS/Rv2252/BmrU family lipid kinase"/>
    <property type="match status" value="1"/>
</dbReference>
<evidence type="ECO:0000256" key="1">
    <source>
        <dbReference type="ARBA" id="ARBA00022679"/>
    </source>
</evidence>
<organism evidence="5 6">
    <name type="scientific">Bradymonas sediminis</name>
    <dbReference type="NCBI Taxonomy" id="1548548"/>
    <lineage>
        <taxon>Bacteria</taxon>
        <taxon>Deltaproteobacteria</taxon>
        <taxon>Bradymonadales</taxon>
        <taxon>Bradymonadaceae</taxon>
        <taxon>Bradymonas</taxon>
    </lineage>
</organism>
<dbReference type="Gene3D" id="3.40.50.10330">
    <property type="entry name" value="Probable inorganic polyphosphate/atp-NAD kinase, domain 1"/>
    <property type="match status" value="1"/>
</dbReference>
<dbReference type="PANTHER" id="PTHR12358">
    <property type="entry name" value="SPHINGOSINE KINASE"/>
    <property type="match status" value="1"/>
</dbReference>
<evidence type="ECO:0000313" key="5">
    <source>
        <dbReference type="EMBL" id="AWV88188.1"/>
    </source>
</evidence>
<evidence type="ECO:0000256" key="4">
    <source>
        <dbReference type="ARBA" id="ARBA00022840"/>
    </source>
</evidence>
<dbReference type="GO" id="GO:0005524">
    <property type="term" value="F:ATP binding"/>
    <property type="evidence" value="ECO:0007669"/>
    <property type="project" value="UniProtKB-KW"/>
</dbReference>
<dbReference type="OrthoDB" id="142078at2"/>
<dbReference type="Pfam" id="PF00781">
    <property type="entry name" value="DAGK_cat"/>
    <property type="match status" value="1"/>
</dbReference>
<gene>
    <name evidence="5" type="ORF">DN745_02080</name>
</gene>
<keyword evidence="4" id="KW-0067">ATP-binding</keyword>
<dbReference type="RefSeq" id="WP_111331715.1">
    <property type="nucleotide sequence ID" value="NZ_CP030032.1"/>
</dbReference>
<keyword evidence="1" id="KW-0808">Transferase</keyword>
<dbReference type="GO" id="GO:0016301">
    <property type="term" value="F:kinase activity"/>
    <property type="evidence" value="ECO:0007669"/>
    <property type="project" value="UniProtKB-KW"/>
</dbReference>
<dbReference type="PROSITE" id="PS50146">
    <property type="entry name" value="DAGK"/>
    <property type="match status" value="1"/>
</dbReference>
<dbReference type="KEGG" id="bsed:DN745_02080"/>
<dbReference type="InterPro" id="IPR016064">
    <property type="entry name" value="NAD/diacylglycerol_kinase_sf"/>
</dbReference>
<dbReference type="SMART" id="SM00046">
    <property type="entry name" value="DAGKc"/>
    <property type="match status" value="1"/>
</dbReference>
<dbReference type="InterPro" id="IPR001206">
    <property type="entry name" value="Diacylglycerol_kinase_cat_dom"/>
</dbReference>
<dbReference type="Proteomes" id="UP000249799">
    <property type="component" value="Chromosome"/>
</dbReference>
<evidence type="ECO:0000256" key="3">
    <source>
        <dbReference type="ARBA" id="ARBA00022777"/>
    </source>
</evidence>
<dbReference type="SUPFAM" id="SSF111331">
    <property type="entry name" value="NAD kinase/diacylglycerol kinase-like"/>
    <property type="match status" value="1"/>
</dbReference>
<dbReference type="InterPro" id="IPR050187">
    <property type="entry name" value="Lipid_Phosphate_FormReg"/>
</dbReference>
<evidence type="ECO:0000256" key="2">
    <source>
        <dbReference type="ARBA" id="ARBA00022741"/>
    </source>
</evidence>
<dbReference type="PANTHER" id="PTHR12358:SF54">
    <property type="entry name" value="SPHINGOSINE KINASE RELATED PROTEIN"/>
    <property type="match status" value="1"/>
</dbReference>
<dbReference type="InterPro" id="IPR045540">
    <property type="entry name" value="YegS/DAGK_C"/>
</dbReference>
<keyword evidence="3" id="KW-0418">Kinase</keyword>
<dbReference type="InterPro" id="IPR005218">
    <property type="entry name" value="Diacylglycerol/lipid_kinase"/>
</dbReference>
<proteinExistence type="predicted"/>
<evidence type="ECO:0000313" key="6">
    <source>
        <dbReference type="Proteomes" id="UP000249799"/>
    </source>
</evidence>